<protein>
    <submittedName>
        <fullName evidence="1">Uncharacterized protein</fullName>
    </submittedName>
</protein>
<evidence type="ECO:0000313" key="1">
    <source>
        <dbReference type="EMBL" id="KAF5093605.1"/>
    </source>
</evidence>
<dbReference type="EMBL" id="QVQA01000219">
    <property type="protein sequence ID" value="KAF5093605.1"/>
    <property type="molecule type" value="Genomic_DNA"/>
</dbReference>
<gene>
    <name evidence="1" type="ORF">D0Z00_003971</name>
</gene>
<reference evidence="1 2" key="1">
    <citation type="journal article" date="2020" name="Front. Microbiol.">
        <title>Phenotypic and Genetic Characterization of the Cheese Ripening Yeast Geotrichum candidum.</title>
        <authorList>
            <person name="Perkins V."/>
            <person name="Vignola S."/>
            <person name="Lessard M.H."/>
            <person name="Plante P.L."/>
            <person name="Corbeil J."/>
            <person name="Dugat-Bony E."/>
            <person name="Frenette M."/>
            <person name="Labrie S."/>
        </authorList>
    </citation>
    <scope>NUCLEOTIDE SEQUENCE [LARGE SCALE GENOMIC DNA]</scope>
    <source>
        <strain evidence="1 2">LMA-1147</strain>
    </source>
</reference>
<dbReference type="Proteomes" id="UP000744676">
    <property type="component" value="Unassembled WGS sequence"/>
</dbReference>
<keyword evidence="2" id="KW-1185">Reference proteome</keyword>
<proteinExistence type="predicted"/>
<comment type="caution">
    <text evidence="1">The sequence shown here is derived from an EMBL/GenBank/DDBJ whole genome shotgun (WGS) entry which is preliminary data.</text>
</comment>
<accession>A0ACB6UZP1</accession>
<name>A0ACB6UZP1_9ASCO</name>
<evidence type="ECO:0000313" key="2">
    <source>
        <dbReference type="Proteomes" id="UP000744676"/>
    </source>
</evidence>
<organism evidence="1 2">
    <name type="scientific">Geotrichum galactomycetum</name>
    <dbReference type="NCBI Taxonomy" id="27317"/>
    <lineage>
        <taxon>Eukaryota</taxon>
        <taxon>Fungi</taxon>
        <taxon>Dikarya</taxon>
        <taxon>Ascomycota</taxon>
        <taxon>Saccharomycotina</taxon>
        <taxon>Dipodascomycetes</taxon>
        <taxon>Dipodascales</taxon>
        <taxon>Dipodascaceae</taxon>
        <taxon>Geotrichum</taxon>
    </lineage>
</organism>
<sequence>MTSNNDQSIQSVLSSTDHFIQKSSHFYSKFLSDYAEPWTPESERKWCRGWGPGGRWHHNKLGQHPEAVGHLDMNANWDLGNGQIIELDKTKQTNLWAFPVPSSVQDQRCRDLGGDGVWTRESVWRCLFPADKRRLQYELEKGKNGNVEGRLFGDYTDYLDWRAGMKKATQYYTQQQQKYVPSDETKAINNYDNNWKAQDEKYQFRSSNPALEHISESNFDPSMNGEKVISTISSTETFKKPDGTLGTKHIVKKEYTDGSTTTTERIITNEKQSGWFWK</sequence>